<keyword evidence="3" id="KW-0378">Hydrolase</keyword>
<dbReference type="GO" id="GO:0004519">
    <property type="term" value="F:endonuclease activity"/>
    <property type="evidence" value="ECO:0007669"/>
    <property type="project" value="UniProtKB-KW"/>
</dbReference>
<dbReference type="InterPro" id="IPR003615">
    <property type="entry name" value="HNH_nuc"/>
</dbReference>
<dbReference type="PANTHER" id="PTHR33877">
    <property type="entry name" value="SLL1193 PROTEIN"/>
    <property type="match status" value="1"/>
</dbReference>
<sequence length="250" mass="29690">MSDRKYLSNKTRFEVFKRDNFTCQYCGKKAPEVVLNVDHIEPVSKGGSNDLFNLITSCFECNNGKRDKKLDDSTTLDKQHDELILLNERRKQLEQMLEWKKELKDFDNKKRDVLKEYIEETLVTKITDTGVKYIEKWLKKHTIEELMEATDKAVENYFEKPNSFIFSKIERIAHYTKNPVPNYVKNSRYIVGILRNRGLYYNENLVREMTFDWEEAGQDFEELSLAAKNTKNWTAFKNSILLVLEELRDE</sequence>
<dbReference type="EMBL" id="WPTS01000047">
    <property type="protein sequence ID" value="MVK36438.1"/>
    <property type="molecule type" value="Genomic_DNA"/>
</dbReference>
<protein>
    <submittedName>
        <fullName evidence="3">HNH endonuclease</fullName>
    </submittedName>
</protein>
<keyword evidence="1" id="KW-0175">Coiled coil</keyword>
<name>A0A7X3JXA2_STAAU</name>
<accession>A0A7X3JXA2</accession>
<dbReference type="InterPro" id="IPR002711">
    <property type="entry name" value="HNH"/>
</dbReference>
<dbReference type="GO" id="GO:0003676">
    <property type="term" value="F:nucleic acid binding"/>
    <property type="evidence" value="ECO:0007669"/>
    <property type="project" value="InterPro"/>
</dbReference>
<reference evidence="3 4" key="1">
    <citation type="submission" date="2019-11" db="EMBL/GenBank/DDBJ databases">
        <title>Implementation of targeted gown and glove precautions to prevent Staphylococcus aureus acquisition in community-based nursing homes.</title>
        <authorList>
            <person name="Stine O.C."/>
        </authorList>
    </citation>
    <scope>NUCLEOTIDE SEQUENCE [LARGE SCALE GENOMIC DNA]</scope>
    <source>
        <strain evidence="3 4">S_2062.LAUP.DI</strain>
    </source>
</reference>
<dbReference type="PANTHER" id="PTHR33877:SF2">
    <property type="entry name" value="OS07G0170200 PROTEIN"/>
    <property type="match status" value="1"/>
</dbReference>
<dbReference type="InterPro" id="IPR052892">
    <property type="entry name" value="NA-targeting_endonuclease"/>
</dbReference>
<dbReference type="SMART" id="SM00507">
    <property type="entry name" value="HNHc"/>
    <property type="match status" value="1"/>
</dbReference>
<organism evidence="3 4">
    <name type="scientific">Staphylococcus aureus</name>
    <dbReference type="NCBI Taxonomy" id="1280"/>
    <lineage>
        <taxon>Bacteria</taxon>
        <taxon>Bacillati</taxon>
        <taxon>Bacillota</taxon>
        <taxon>Bacilli</taxon>
        <taxon>Bacillales</taxon>
        <taxon>Staphylococcaceae</taxon>
        <taxon>Staphylococcus</taxon>
    </lineage>
</organism>
<evidence type="ECO:0000259" key="2">
    <source>
        <dbReference type="SMART" id="SM00507"/>
    </source>
</evidence>
<dbReference type="AlphaFoldDB" id="A0A7X3JXA2"/>
<dbReference type="GO" id="GO:0008270">
    <property type="term" value="F:zinc ion binding"/>
    <property type="evidence" value="ECO:0007669"/>
    <property type="project" value="InterPro"/>
</dbReference>
<feature type="domain" description="HNH nuclease" evidence="2">
    <location>
        <begin position="10"/>
        <end position="63"/>
    </location>
</feature>
<keyword evidence="3" id="KW-0255">Endonuclease</keyword>
<evidence type="ECO:0000313" key="4">
    <source>
        <dbReference type="Proteomes" id="UP000471199"/>
    </source>
</evidence>
<keyword evidence="3" id="KW-0540">Nuclease</keyword>
<dbReference type="Gene3D" id="1.10.30.50">
    <property type="match status" value="1"/>
</dbReference>
<dbReference type="Pfam" id="PF01844">
    <property type="entry name" value="HNH"/>
    <property type="match status" value="1"/>
</dbReference>
<proteinExistence type="predicted"/>
<feature type="coiled-coil region" evidence="1">
    <location>
        <begin position="76"/>
        <end position="116"/>
    </location>
</feature>
<dbReference type="Proteomes" id="UP000471199">
    <property type="component" value="Unassembled WGS sequence"/>
</dbReference>
<comment type="caution">
    <text evidence="3">The sequence shown here is derived from an EMBL/GenBank/DDBJ whole genome shotgun (WGS) entry which is preliminary data.</text>
</comment>
<dbReference type="CDD" id="cd00085">
    <property type="entry name" value="HNHc"/>
    <property type="match status" value="1"/>
</dbReference>
<evidence type="ECO:0000313" key="3">
    <source>
        <dbReference type="EMBL" id="MVK36438.1"/>
    </source>
</evidence>
<evidence type="ECO:0000256" key="1">
    <source>
        <dbReference type="SAM" id="Coils"/>
    </source>
</evidence>
<gene>
    <name evidence="3" type="ORF">GO814_14945</name>
</gene>